<protein>
    <submittedName>
        <fullName evidence="1">Uncharacterized protein</fullName>
    </submittedName>
</protein>
<evidence type="ECO:0000313" key="2">
    <source>
        <dbReference type="Proteomes" id="UP000627464"/>
    </source>
</evidence>
<dbReference type="Proteomes" id="UP000627464">
    <property type="component" value="Unassembled WGS sequence"/>
</dbReference>
<dbReference type="EMBL" id="BMFZ01000002">
    <property type="protein sequence ID" value="GGA36405.1"/>
    <property type="molecule type" value="Genomic_DNA"/>
</dbReference>
<organism evidence="1 2">
    <name type="scientific">Hafnia psychrotolerans</name>
    <dbReference type="NCBI Taxonomy" id="1477018"/>
    <lineage>
        <taxon>Bacteria</taxon>
        <taxon>Pseudomonadati</taxon>
        <taxon>Pseudomonadota</taxon>
        <taxon>Gammaproteobacteria</taxon>
        <taxon>Enterobacterales</taxon>
        <taxon>Hafniaceae</taxon>
        <taxon>Hafnia</taxon>
    </lineage>
</organism>
<evidence type="ECO:0000313" key="1">
    <source>
        <dbReference type="EMBL" id="GGA36405.1"/>
    </source>
</evidence>
<reference evidence="2" key="1">
    <citation type="journal article" date="2019" name="Int. J. Syst. Evol. Microbiol.">
        <title>The Global Catalogue of Microorganisms (GCM) 10K type strain sequencing project: providing services to taxonomists for standard genome sequencing and annotation.</title>
        <authorList>
            <consortium name="The Broad Institute Genomics Platform"/>
            <consortium name="The Broad Institute Genome Sequencing Center for Infectious Disease"/>
            <person name="Wu L."/>
            <person name="Ma J."/>
        </authorList>
    </citation>
    <scope>NUCLEOTIDE SEQUENCE [LARGE SCALE GENOMIC DNA]</scope>
    <source>
        <strain evidence="2">CGMCC 1.12806</strain>
    </source>
</reference>
<dbReference type="RefSeq" id="WP_188470852.1">
    <property type="nucleotide sequence ID" value="NZ_BMFZ01000002.1"/>
</dbReference>
<name>A0ABQ1G312_9GAMM</name>
<sequence>MRNEHLNILKEITEEAELMLITGGEGSGQWETGAAGVWAGVMGGLGYSCSLPGGFYGGGGSFSDGGYGGASGPGGYGSSSSASSGS</sequence>
<proteinExistence type="predicted"/>
<comment type="caution">
    <text evidence="1">The sequence shown here is derived from an EMBL/GenBank/DDBJ whole genome shotgun (WGS) entry which is preliminary data.</text>
</comment>
<accession>A0ABQ1G312</accession>
<gene>
    <name evidence="1" type="ORF">GCM10011328_09070</name>
</gene>
<keyword evidence="2" id="KW-1185">Reference proteome</keyword>